<feature type="domain" description="ATPase AAA-type core" evidence="1">
    <location>
        <begin position="55"/>
        <end position="105"/>
    </location>
</feature>
<dbReference type="AlphaFoldDB" id="A0A1Y6FC92"/>
<dbReference type="PANTHER" id="PTHR32182:SF25">
    <property type="entry name" value="SLR1056 PROTEIN"/>
    <property type="match status" value="1"/>
</dbReference>
<dbReference type="EMBL" id="FXWK01000001">
    <property type="protein sequence ID" value="SMQ72016.1"/>
    <property type="molecule type" value="Genomic_DNA"/>
</dbReference>
<dbReference type="GO" id="GO:0000731">
    <property type="term" value="P:DNA synthesis involved in DNA repair"/>
    <property type="evidence" value="ECO:0007669"/>
    <property type="project" value="TreeGrafter"/>
</dbReference>
<keyword evidence="3" id="KW-1185">Reference proteome</keyword>
<evidence type="ECO:0000259" key="1">
    <source>
        <dbReference type="Pfam" id="PF13304"/>
    </source>
</evidence>
<reference evidence="3" key="1">
    <citation type="submission" date="2017-04" db="EMBL/GenBank/DDBJ databases">
        <authorList>
            <person name="Varghese N."/>
            <person name="Submissions S."/>
        </authorList>
    </citation>
    <scope>NUCLEOTIDE SEQUENCE [LARGE SCALE GENOMIC DNA]</scope>
</reference>
<sequence>MRGHIRSRSDTPERFVIIEPLRSVSGKLAEHMSLADLEIKFYRSIRSIRFPLRRLTVLTGGNGVGKTNLYRALELVQAAATGNLTLSIAREGGLGSAMWAGERRRNEPPRISLEVGLDTLFPGEDAAAFLPRYTVEIGFGDARYEAVFGEEPQIKAESLLLAGRRPVTLLERAGPSAWYRDETGARRMVDRPLLASETALSELRGTLPEVDIVRELLSSWRFYHGFRTDRDSPLRRPALAVTAPTLDADGGNLGAVLATLKHIRGDTRDLDVAIDQAFPGARLDIPPPGRDASFAMVFPEMPNHPFGPGELSDGTLQFLALLGALLSYRPPPFIAFNEPEASLHPDLIPAMATAIARAAERTKVWVVTHSSLLASAIEDAVGVTPHRVIRRDGGTWIEGLSDIGIFPGD</sequence>
<dbReference type="GO" id="GO:0006302">
    <property type="term" value="P:double-strand break repair"/>
    <property type="evidence" value="ECO:0007669"/>
    <property type="project" value="TreeGrafter"/>
</dbReference>
<protein>
    <submittedName>
        <fullName evidence="2">Predicted ATPase</fullName>
    </submittedName>
</protein>
<organism evidence="2 3">
    <name type="scientific">Devosia lucknowensis</name>
    <dbReference type="NCBI Taxonomy" id="1096929"/>
    <lineage>
        <taxon>Bacteria</taxon>
        <taxon>Pseudomonadati</taxon>
        <taxon>Pseudomonadota</taxon>
        <taxon>Alphaproteobacteria</taxon>
        <taxon>Hyphomicrobiales</taxon>
        <taxon>Devosiaceae</taxon>
        <taxon>Devosia</taxon>
    </lineage>
</organism>
<evidence type="ECO:0000313" key="2">
    <source>
        <dbReference type="EMBL" id="SMQ72016.1"/>
    </source>
</evidence>
<dbReference type="GO" id="GO:0005524">
    <property type="term" value="F:ATP binding"/>
    <property type="evidence" value="ECO:0007669"/>
    <property type="project" value="InterPro"/>
</dbReference>
<proteinExistence type="predicted"/>
<dbReference type="Pfam" id="PF13304">
    <property type="entry name" value="AAA_21"/>
    <property type="match status" value="2"/>
</dbReference>
<dbReference type="SUPFAM" id="SSF52540">
    <property type="entry name" value="P-loop containing nucleoside triphosphate hydrolases"/>
    <property type="match status" value="1"/>
</dbReference>
<dbReference type="GO" id="GO:0016887">
    <property type="term" value="F:ATP hydrolysis activity"/>
    <property type="evidence" value="ECO:0007669"/>
    <property type="project" value="InterPro"/>
</dbReference>
<dbReference type="PIRSF" id="PIRSF029347">
    <property type="entry name" value="RecF"/>
    <property type="match status" value="1"/>
</dbReference>
<dbReference type="Proteomes" id="UP000194474">
    <property type="component" value="Unassembled WGS sequence"/>
</dbReference>
<name>A0A1Y6FC92_9HYPH</name>
<dbReference type="InterPro" id="IPR014555">
    <property type="entry name" value="RecF-like"/>
</dbReference>
<dbReference type="InterPro" id="IPR003959">
    <property type="entry name" value="ATPase_AAA_core"/>
</dbReference>
<gene>
    <name evidence="2" type="ORF">SAMN06295905_1988</name>
</gene>
<feature type="domain" description="ATPase AAA-type core" evidence="1">
    <location>
        <begin position="305"/>
        <end position="373"/>
    </location>
</feature>
<dbReference type="PANTHER" id="PTHR32182">
    <property type="entry name" value="DNA REPLICATION AND REPAIR PROTEIN RECF"/>
    <property type="match status" value="1"/>
</dbReference>
<accession>A0A1Y6FC92</accession>
<evidence type="ECO:0000313" key="3">
    <source>
        <dbReference type="Proteomes" id="UP000194474"/>
    </source>
</evidence>
<dbReference type="InterPro" id="IPR027417">
    <property type="entry name" value="P-loop_NTPase"/>
</dbReference>
<dbReference type="Gene3D" id="3.40.50.300">
    <property type="entry name" value="P-loop containing nucleotide triphosphate hydrolases"/>
    <property type="match status" value="2"/>
</dbReference>